<organism evidence="2 3">
    <name type="scientific">Aliarcobacter butzleri (strain RM4018)</name>
    <name type="common">Arcobacter butzleri</name>
    <dbReference type="NCBI Taxonomy" id="367737"/>
    <lineage>
        <taxon>Bacteria</taxon>
        <taxon>Pseudomonadati</taxon>
        <taxon>Campylobacterota</taxon>
        <taxon>Epsilonproteobacteria</taxon>
        <taxon>Campylobacterales</taxon>
        <taxon>Arcobacteraceae</taxon>
        <taxon>Aliarcobacter</taxon>
    </lineage>
</organism>
<dbReference type="STRING" id="367737.Abu_2177"/>
<evidence type="ECO:0000259" key="1">
    <source>
        <dbReference type="Pfam" id="PF16653"/>
    </source>
</evidence>
<gene>
    <name evidence="2" type="ordered locus">Abu_2177</name>
</gene>
<dbReference type="Gene3D" id="3.40.50.720">
    <property type="entry name" value="NAD(P)-binding Rossmann-like Domain"/>
    <property type="match status" value="1"/>
</dbReference>
<dbReference type="eggNOG" id="COG1748">
    <property type="taxonomic scope" value="Bacteria"/>
</dbReference>
<evidence type="ECO:0000313" key="3">
    <source>
        <dbReference type="Proteomes" id="UP000001136"/>
    </source>
</evidence>
<dbReference type="PANTHER" id="PTHR43796:SF2">
    <property type="entry name" value="CARBOXYNORSPERMIDINE SYNTHASE"/>
    <property type="match status" value="1"/>
</dbReference>
<dbReference type="RefSeq" id="WP_012148035.1">
    <property type="nucleotide sequence ID" value="NC_009850.1"/>
</dbReference>
<evidence type="ECO:0000313" key="2">
    <source>
        <dbReference type="EMBL" id="ABV68391.1"/>
    </source>
</evidence>
<proteinExistence type="predicted"/>
<dbReference type="EMBL" id="CP000361">
    <property type="protein sequence ID" value="ABV68391.1"/>
    <property type="molecule type" value="Genomic_DNA"/>
</dbReference>
<protein>
    <recommendedName>
        <fullName evidence="1">Saccharopine dehydrogenase-like C-terminal domain-containing protein</fullName>
    </recommendedName>
</protein>
<dbReference type="HOGENOM" id="CLU_634086_0_0_7"/>
<reference evidence="2 3" key="1">
    <citation type="journal article" date="2007" name="PLoS ONE">
        <title>The complete genome sequence and analysis of the Epsilonproteobacterium Arcobacter butzleri.</title>
        <authorList>
            <person name="Miller W.G."/>
            <person name="Parker C.T."/>
            <person name="Rubenfield M."/>
            <person name="Mendz G.L."/>
            <person name="Woesten M.M.S.M."/>
            <person name="Ussery D.W."/>
            <person name="Stolz J.F."/>
            <person name="Binnewies T.T."/>
            <person name="Hallin P.F."/>
            <person name="Wang G."/>
            <person name="Malek J.A."/>
            <person name="Rogosin A."/>
            <person name="Stanker L.H."/>
            <person name="Mandrell R.E."/>
        </authorList>
    </citation>
    <scope>NUCLEOTIDE SEQUENCE [LARGE SCALE GENOMIC DNA]</scope>
    <source>
        <strain evidence="2 3">RM4018</strain>
    </source>
</reference>
<dbReference type="AlphaFoldDB" id="A8EWR8"/>
<keyword evidence="3" id="KW-1185">Reference proteome</keyword>
<dbReference type="KEGG" id="abu:Abu_2177"/>
<dbReference type="InterPro" id="IPR032095">
    <property type="entry name" value="Sacchrp_dh-like_C"/>
</dbReference>
<dbReference type="Proteomes" id="UP000001136">
    <property type="component" value="Chromosome"/>
</dbReference>
<dbReference type="GeneID" id="24305029"/>
<accession>A8EWR8</accession>
<dbReference type="Pfam" id="PF16653">
    <property type="entry name" value="Sacchrp_dh_C"/>
    <property type="match status" value="1"/>
</dbReference>
<feature type="domain" description="Saccharopine dehydrogenase-like C-terminal" evidence="1">
    <location>
        <begin position="147"/>
        <end position="415"/>
    </location>
</feature>
<dbReference type="PANTHER" id="PTHR43796">
    <property type="entry name" value="CARBOXYNORSPERMIDINE SYNTHASE"/>
    <property type="match status" value="1"/>
</dbReference>
<dbReference type="Gene3D" id="3.30.360.10">
    <property type="entry name" value="Dihydrodipicolinate Reductase, domain 2"/>
    <property type="match status" value="1"/>
</dbReference>
<name>A8EWR8_ALIB4</name>
<sequence>MKIVFFGVGAVCSVIARLLYDLSKKSSNDEIKFLFVVRDIKKAKSHFFKNTEVLNNSEFLEIKDFEEIFTNYNNYTKYLEKSTIFINTSIPDYNLSIMKLALAFKTNYADLASDIYNDNVISSLQFEQQSLNEEFEKNSLFALINLGISPGITNFLIGERIYSLSNLPYETKVSKIEINLLEEIQSKQLIFSWSPKVAIEEISYSPLFFKKNKLKKIEPFSKSKTYKFPYFKNFVELYPVFQEEIISLKQSFKDIENIKMFVGGNEIELMKNLYQLNLLSNKYCYGYKDSEISINSIIKDVIPKMKSPQIIEDYIKNKTIKYAEFCAIADIYLEISYPQNSKKIKNVESIGISFNKYTNLIKTNYSGSTYISYPTGIGAGILIFYTLLNQKLNDIKGVLVTEKLPSILGPVTNDIIKRELSSYKINLINSIK</sequence>